<dbReference type="Proteomes" id="UP000632289">
    <property type="component" value="Unassembled WGS sequence"/>
</dbReference>
<accession>A0A927ID04</accession>
<protein>
    <submittedName>
        <fullName evidence="2">tRNA (Adenosine(37)-N6)-threonylcarbamoyltransferase complex dimerization subunit type 1 TsaB</fullName>
    </submittedName>
</protein>
<reference evidence="2" key="1">
    <citation type="submission" date="2020-09" db="EMBL/GenBank/DDBJ databases">
        <title>Secondary metabolite and genome analysis of marine Streptomyces chumphonensis KK1-2T.</title>
        <authorList>
            <person name="Phongsopitanun W."/>
            <person name="Kanchanasin P."/>
            <person name="Pittayakhajonwut P."/>
            <person name="Suwanborirux K."/>
            <person name="Tanasupawat S."/>
        </authorList>
    </citation>
    <scope>NUCLEOTIDE SEQUENCE</scope>
    <source>
        <strain evidence="2">KK1-2</strain>
    </source>
</reference>
<dbReference type="NCBIfam" id="TIGR03725">
    <property type="entry name" value="T6A_YeaZ"/>
    <property type="match status" value="1"/>
</dbReference>
<name>A0A927ID04_9ACTN</name>
<keyword evidence="3" id="KW-1185">Reference proteome</keyword>
<dbReference type="InterPro" id="IPR000905">
    <property type="entry name" value="Gcp-like_dom"/>
</dbReference>
<dbReference type="Pfam" id="PF00814">
    <property type="entry name" value="TsaD"/>
    <property type="match status" value="1"/>
</dbReference>
<evidence type="ECO:0000259" key="1">
    <source>
        <dbReference type="Pfam" id="PF00814"/>
    </source>
</evidence>
<dbReference type="SUPFAM" id="SSF53067">
    <property type="entry name" value="Actin-like ATPase domain"/>
    <property type="match status" value="2"/>
</dbReference>
<dbReference type="InterPro" id="IPR043129">
    <property type="entry name" value="ATPase_NBD"/>
</dbReference>
<gene>
    <name evidence="2" type="primary">tsaB</name>
    <name evidence="2" type="ORF">IF129_12730</name>
</gene>
<sequence>MLLLALDTATPAITVALHDGERVLAARDQVDARRHGELLLPAVDAVLAEAGRALNEVTGLVVGVGPGPYTGLRVGLVTASGFGAALGIPVHGLCTLDGLAYAAGRSGAVGGDGPFVVATDARRKEVYWARYADPRTRVGEPRVDRPADIAAEVAGLPAVGAGARLYPETFTGLREDGPEHQSAAALAALAAERLAAGEPFPPPLPMYLRRPDAKVPAGYKVVTPR</sequence>
<comment type="caution">
    <text evidence="2">The sequence shown here is derived from an EMBL/GenBank/DDBJ whole genome shotgun (WGS) entry which is preliminary data.</text>
</comment>
<dbReference type="Gene3D" id="3.30.420.40">
    <property type="match status" value="2"/>
</dbReference>
<dbReference type="InterPro" id="IPR022496">
    <property type="entry name" value="T6A_TsaB"/>
</dbReference>
<organism evidence="2 3">
    <name type="scientific">Streptomyces chumphonensis</name>
    <dbReference type="NCBI Taxonomy" id="1214925"/>
    <lineage>
        <taxon>Bacteria</taxon>
        <taxon>Bacillati</taxon>
        <taxon>Actinomycetota</taxon>
        <taxon>Actinomycetes</taxon>
        <taxon>Kitasatosporales</taxon>
        <taxon>Streptomycetaceae</taxon>
        <taxon>Streptomyces</taxon>
    </lineage>
</organism>
<proteinExistence type="predicted"/>
<dbReference type="GO" id="GO:0002949">
    <property type="term" value="P:tRNA threonylcarbamoyladenosine modification"/>
    <property type="evidence" value="ECO:0007669"/>
    <property type="project" value="InterPro"/>
</dbReference>
<dbReference type="AlphaFoldDB" id="A0A927ID04"/>
<dbReference type="EMBL" id="JACXYU010000005">
    <property type="protein sequence ID" value="MBD3932415.1"/>
    <property type="molecule type" value="Genomic_DNA"/>
</dbReference>
<dbReference type="RefSeq" id="WP_191209706.1">
    <property type="nucleotide sequence ID" value="NZ_BAABKL010000026.1"/>
</dbReference>
<evidence type="ECO:0000313" key="2">
    <source>
        <dbReference type="EMBL" id="MBD3932415.1"/>
    </source>
</evidence>
<evidence type="ECO:0000313" key="3">
    <source>
        <dbReference type="Proteomes" id="UP000632289"/>
    </source>
</evidence>
<feature type="domain" description="Gcp-like" evidence="1">
    <location>
        <begin position="32"/>
        <end position="150"/>
    </location>
</feature>
<dbReference type="CDD" id="cd24032">
    <property type="entry name" value="ASKHA_NBD_TsaB"/>
    <property type="match status" value="1"/>
</dbReference>